<reference evidence="2" key="1">
    <citation type="submission" date="2021-01" db="EMBL/GenBank/DDBJ databases">
        <authorList>
            <person name="Corre E."/>
            <person name="Pelletier E."/>
            <person name="Niang G."/>
            <person name="Scheremetjew M."/>
            <person name="Finn R."/>
            <person name="Kale V."/>
            <person name="Holt S."/>
            <person name="Cochrane G."/>
            <person name="Meng A."/>
            <person name="Brown T."/>
            <person name="Cohen L."/>
        </authorList>
    </citation>
    <scope>NUCLEOTIDE SEQUENCE</scope>
    <source>
        <strain evidence="2">FSP1.4</strain>
    </source>
</reference>
<protein>
    <submittedName>
        <fullName evidence="2">Uncharacterized protein</fullName>
    </submittedName>
</protein>
<name>A0A7S3JAR3_9SPIT</name>
<accession>A0A7S3JAR3</accession>
<dbReference type="EMBL" id="HBII01021726">
    <property type="protein sequence ID" value="CAE0350122.1"/>
    <property type="molecule type" value="Transcribed_RNA"/>
</dbReference>
<evidence type="ECO:0000313" key="2">
    <source>
        <dbReference type="EMBL" id="CAE0350122.1"/>
    </source>
</evidence>
<organism evidence="2">
    <name type="scientific">Euplotes harpa</name>
    <dbReference type="NCBI Taxonomy" id="151035"/>
    <lineage>
        <taxon>Eukaryota</taxon>
        <taxon>Sar</taxon>
        <taxon>Alveolata</taxon>
        <taxon>Ciliophora</taxon>
        <taxon>Intramacronucleata</taxon>
        <taxon>Spirotrichea</taxon>
        <taxon>Hypotrichia</taxon>
        <taxon>Euplotida</taxon>
        <taxon>Euplotidae</taxon>
        <taxon>Euplotes</taxon>
    </lineage>
</organism>
<proteinExistence type="predicted"/>
<feature type="region of interest" description="Disordered" evidence="1">
    <location>
        <begin position="31"/>
        <end position="50"/>
    </location>
</feature>
<sequence>MSKRNNKQILEKSNYINAHMSLKTNEIPVGSLHFHKRSQSTTSKPMPLRSRIGQSGRIMEKSSFINHETNLTYHHIRASADLQNRYVESKHTPSQFRPLKVEFQDILNMDSPMGTNSSANFKPSNKRLPWF</sequence>
<dbReference type="AlphaFoldDB" id="A0A7S3JAR3"/>
<evidence type="ECO:0000256" key="1">
    <source>
        <dbReference type="SAM" id="MobiDB-lite"/>
    </source>
</evidence>
<gene>
    <name evidence="2" type="ORF">EHAR0213_LOCUS9035</name>
</gene>